<accession>A0ABW4IZI1</accession>
<protein>
    <submittedName>
        <fullName evidence="3">DUF2690 domain-containing protein</fullName>
    </submittedName>
</protein>
<dbReference type="EMBL" id="JBHUDX010000085">
    <property type="protein sequence ID" value="MFD1661989.1"/>
    <property type="molecule type" value="Genomic_DNA"/>
</dbReference>
<keyword evidence="4" id="KW-1185">Reference proteome</keyword>
<feature type="non-terminal residue" evidence="3">
    <location>
        <position position="1"/>
    </location>
</feature>
<sequence>GSPVPGGGPARTPGASWPYGPTTADGEPRDARPDTGGPSGGGRRGRRLTMFLVGVGGALVVIGAAFHFTGGDGKRPRTAPEPSTTSAQPGTGLPAGVKCGGAGCTGKDPEDMGCGGTRATTTTSVTVGTTLVEVRYSKTCGAAWARITRAAQGDRAEVSAGAPARKQTGSVTQAADTDAYTPMLAVKDAAEAKACVTLTSGRKGCTA</sequence>
<gene>
    <name evidence="3" type="ORF">ACFSL4_28330</name>
</gene>
<dbReference type="RefSeq" id="WP_381088840.1">
    <property type="nucleotide sequence ID" value="NZ_JBHUDX010000085.1"/>
</dbReference>
<dbReference type="InterPro" id="IPR021224">
    <property type="entry name" value="DUF2690"/>
</dbReference>
<evidence type="ECO:0000256" key="1">
    <source>
        <dbReference type="SAM" id="MobiDB-lite"/>
    </source>
</evidence>
<proteinExistence type="predicted"/>
<evidence type="ECO:0000313" key="4">
    <source>
        <dbReference type="Proteomes" id="UP001597261"/>
    </source>
</evidence>
<evidence type="ECO:0000256" key="2">
    <source>
        <dbReference type="SAM" id="Phobius"/>
    </source>
</evidence>
<dbReference type="Pfam" id="PF10901">
    <property type="entry name" value="DUF2690"/>
    <property type="match status" value="1"/>
</dbReference>
<keyword evidence="2" id="KW-0472">Membrane</keyword>
<comment type="caution">
    <text evidence="3">The sequence shown here is derived from an EMBL/GenBank/DDBJ whole genome shotgun (WGS) entry which is preliminary data.</text>
</comment>
<name>A0ABW4IZI1_9ACTN</name>
<keyword evidence="2" id="KW-0812">Transmembrane</keyword>
<feature type="region of interest" description="Disordered" evidence="1">
    <location>
        <begin position="1"/>
        <end position="45"/>
    </location>
</feature>
<evidence type="ECO:0000313" key="3">
    <source>
        <dbReference type="EMBL" id="MFD1661989.1"/>
    </source>
</evidence>
<dbReference type="Proteomes" id="UP001597261">
    <property type="component" value="Unassembled WGS sequence"/>
</dbReference>
<reference evidence="4" key="1">
    <citation type="journal article" date="2019" name="Int. J. Syst. Evol. Microbiol.">
        <title>The Global Catalogue of Microorganisms (GCM) 10K type strain sequencing project: providing services to taxonomists for standard genome sequencing and annotation.</title>
        <authorList>
            <consortium name="The Broad Institute Genomics Platform"/>
            <consortium name="The Broad Institute Genome Sequencing Center for Infectious Disease"/>
            <person name="Wu L."/>
            <person name="Ma J."/>
        </authorList>
    </citation>
    <scope>NUCLEOTIDE SEQUENCE [LARGE SCALE GENOMIC DNA]</scope>
    <source>
        <strain evidence="4">CGMCC 1.12470</strain>
    </source>
</reference>
<feature type="region of interest" description="Disordered" evidence="1">
    <location>
        <begin position="69"/>
        <end position="94"/>
    </location>
</feature>
<keyword evidence="2" id="KW-1133">Transmembrane helix</keyword>
<feature type="transmembrane region" description="Helical" evidence="2">
    <location>
        <begin position="48"/>
        <end position="68"/>
    </location>
</feature>
<organism evidence="3 4">
    <name type="scientific">Streptomyces caeni</name>
    <dbReference type="NCBI Taxonomy" id="2307231"/>
    <lineage>
        <taxon>Bacteria</taxon>
        <taxon>Bacillati</taxon>
        <taxon>Actinomycetota</taxon>
        <taxon>Actinomycetes</taxon>
        <taxon>Kitasatosporales</taxon>
        <taxon>Streptomycetaceae</taxon>
        <taxon>Streptomyces</taxon>
    </lineage>
</organism>